<organism evidence="1">
    <name type="scientific">Sesamum radiatum</name>
    <name type="common">Black benniseed</name>
    <dbReference type="NCBI Taxonomy" id="300843"/>
    <lineage>
        <taxon>Eukaryota</taxon>
        <taxon>Viridiplantae</taxon>
        <taxon>Streptophyta</taxon>
        <taxon>Embryophyta</taxon>
        <taxon>Tracheophyta</taxon>
        <taxon>Spermatophyta</taxon>
        <taxon>Magnoliopsida</taxon>
        <taxon>eudicotyledons</taxon>
        <taxon>Gunneridae</taxon>
        <taxon>Pentapetalae</taxon>
        <taxon>asterids</taxon>
        <taxon>lamiids</taxon>
        <taxon>Lamiales</taxon>
        <taxon>Pedaliaceae</taxon>
        <taxon>Sesamum</taxon>
    </lineage>
</organism>
<gene>
    <name evidence="1" type="ORF">Sradi_5835400</name>
</gene>
<reference evidence="1" key="1">
    <citation type="submission" date="2020-06" db="EMBL/GenBank/DDBJ databases">
        <authorList>
            <person name="Li T."/>
            <person name="Hu X."/>
            <person name="Zhang T."/>
            <person name="Song X."/>
            <person name="Zhang H."/>
            <person name="Dai N."/>
            <person name="Sheng W."/>
            <person name="Hou X."/>
            <person name="Wei L."/>
        </authorList>
    </citation>
    <scope>NUCLEOTIDE SEQUENCE</scope>
    <source>
        <strain evidence="1">G02</strain>
        <tissue evidence="1">Leaf</tissue>
    </source>
</reference>
<accession>A0AAW2KRX1</accession>
<comment type="caution">
    <text evidence="1">The sequence shown here is derived from an EMBL/GenBank/DDBJ whole genome shotgun (WGS) entry which is preliminary data.</text>
</comment>
<proteinExistence type="predicted"/>
<evidence type="ECO:0000313" key="1">
    <source>
        <dbReference type="EMBL" id="KAL0308931.1"/>
    </source>
</evidence>
<dbReference type="AlphaFoldDB" id="A0AAW2KRX1"/>
<protein>
    <submittedName>
        <fullName evidence="1">Uncharacterized protein</fullName>
    </submittedName>
</protein>
<sequence length="84" mass="9437">MASDGCVVRHGHRRLYPVQSEYAARMVESKRGSVPCQNLTESSPMHSEMVYTLKVFAKAIDRSVIDFLDRISRVNTPQVLSIVA</sequence>
<dbReference type="EMBL" id="JACGWJ010000027">
    <property type="protein sequence ID" value="KAL0308931.1"/>
    <property type="molecule type" value="Genomic_DNA"/>
</dbReference>
<reference evidence="1" key="2">
    <citation type="journal article" date="2024" name="Plant">
        <title>Genomic evolution and insights into agronomic trait innovations of Sesamum species.</title>
        <authorList>
            <person name="Miao H."/>
            <person name="Wang L."/>
            <person name="Qu L."/>
            <person name="Liu H."/>
            <person name="Sun Y."/>
            <person name="Le M."/>
            <person name="Wang Q."/>
            <person name="Wei S."/>
            <person name="Zheng Y."/>
            <person name="Lin W."/>
            <person name="Duan Y."/>
            <person name="Cao H."/>
            <person name="Xiong S."/>
            <person name="Wang X."/>
            <person name="Wei L."/>
            <person name="Li C."/>
            <person name="Ma Q."/>
            <person name="Ju M."/>
            <person name="Zhao R."/>
            <person name="Li G."/>
            <person name="Mu C."/>
            <person name="Tian Q."/>
            <person name="Mei H."/>
            <person name="Zhang T."/>
            <person name="Gao T."/>
            <person name="Zhang H."/>
        </authorList>
    </citation>
    <scope>NUCLEOTIDE SEQUENCE</scope>
    <source>
        <strain evidence="1">G02</strain>
    </source>
</reference>
<name>A0AAW2KRX1_SESRA</name>